<dbReference type="Pfam" id="PF15227">
    <property type="entry name" value="zf-C3HC4_4"/>
    <property type="match status" value="1"/>
</dbReference>
<evidence type="ECO:0000256" key="4">
    <source>
        <dbReference type="PROSITE-ProRule" id="PRU00175"/>
    </source>
</evidence>
<evidence type="ECO:0000256" key="2">
    <source>
        <dbReference type="ARBA" id="ARBA00022771"/>
    </source>
</evidence>
<keyword evidence="2 4" id="KW-0863">Zinc-finger</keyword>
<dbReference type="SUPFAM" id="SSF57850">
    <property type="entry name" value="RING/U-box"/>
    <property type="match status" value="1"/>
</dbReference>
<feature type="domain" description="RING-type" evidence="5">
    <location>
        <begin position="15"/>
        <end position="58"/>
    </location>
</feature>
<evidence type="ECO:0000313" key="6">
    <source>
        <dbReference type="Ensembl" id="ENSSAUP00010030123.1"/>
    </source>
</evidence>
<dbReference type="PROSITE" id="PS50089">
    <property type="entry name" value="ZF_RING_2"/>
    <property type="match status" value="1"/>
</dbReference>
<dbReference type="InterPro" id="IPR051051">
    <property type="entry name" value="E3_ubiq-ligase_TRIM/RNF"/>
</dbReference>
<evidence type="ECO:0000313" key="7">
    <source>
        <dbReference type="Proteomes" id="UP000472265"/>
    </source>
</evidence>
<dbReference type="PANTHER" id="PTHR25465">
    <property type="entry name" value="B-BOX DOMAIN CONTAINING"/>
    <property type="match status" value="1"/>
</dbReference>
<dbReference type="InParanoid" id="A0A671VT66"/>
<sequence>MAQQDIQLDRVKFCCSICLDLLKDPVTIPCGHNYCMSCIKTHWDEEDEKKIHSCPQCRETFTPRPVLVKNNMLADLLENVLKNNTQFCQRTRDLEVVSNNSLRFNRHLTHLCVCSAMEGIAAHDDFCSPEQTFLCL</sequence>
<reference evidence="6" key="1">
    <citation type="submission" date="2021-04" db="EMBL/GenBank/DDBJ databases">
        <authorList>
            <consortium name="Wellcome Sanger Institute Data Sharing"/>
        </authorList>
    </citation>
    <scope>NUCLEOTIDE SEQUENCE [LARGE SCALE GENOMIC DNA]</scope>
</reference>
<evidence type="ECO:0000256" key="1">
    <source>
        <dbReference type="ARBA" id="ARBA00022723"/>
    </source>
</evidence>
<dbReference type="InterPro" id="IPR017907">
    <property type="entry name" value="Znf_RING_CS"/>
</dbReference>
<keyword evidence="3" id="KW-0862">Zinc</keyword>
<name>A0A671VT66_SPAAU</name>
<accession>A0A671VT66</accession>
<dbReference type="Ensembl" id="ENSSAUT00010031749.1">
    <property type="protein sequence ID" value="ENSSAUP00010030123.1"/>
    <property type="gene ID" value="ENSSAUG00010012913.1"/>
</dbReference>
<reference evidence="6" key="3">
    <citation type="submission" date="2025-09" db="UniProtKB">
        <authorList>
            <consortium name="Ensembl"/>
        </authorList>
    </citation>
    <scope>IDENTIFICATION</scope>
</reference>
<keyword evidence="1" id="KW-0479">Metal-binding</keyword>
<proteinExistence type="predicted"/>
<organism evidence="6 7">
    <name type="scientific">Sparus aurata</name>
    <name type="common">Gilthead sea bream</name>
    <dbReference type="NCBI Taxonomy" id="8175"/>
    <lineage>
        <taxon>Eukaryota</taxon>
        <taxon>Metazoa</taxon>
        <taxon>Chordata</taxon>
        <taxon>Craniata</taxon>
        <taxon>Vertebrata</taxon>
        <taxon>Euteleostomi</taxon>
        <taxon>Actinopterygii</taxon>
        <taxon>Neopterygii</taxon>
        <taxon>Teleostei</taxon>
        <taxon>Neoteleostei</taxon>
        <taxon>Acanthomorphata</taxon>
        <taxon>Eupercaria</taxon>
        <taxon>Spariformes</taxon>
        <taxon>Sparidae</taxon>
        <taxon>Sparus</taxon>
    </lineage>
</organism>
<dbReference type="Gene3D" id="3.30.40.10">
    <property type="entry name" value="Zinc/RING finger domain, C3HC4 (zinc finger)"/>
    <property type="match status" value="1"/>
</dbReference>
<reference evidence="6" key="2">
    <citation type="submission" date="2025-08" db="UniProtKB">
        <authorList>
            <consortium name="Ensembl"/>
        </authorList>
    </citation>
    <scope>IDENTIFICATION</scope>
</reference>
<dbReference type="PROSITE" id="PS00518">
    <property type="entry name" value="ZF_RING_1"/>
    <property type="match status" value="1"/>
</dbReference>
<evidence type="ECO:0000259" key="5">
    <source>
        <dbReference type="PROSITE" id="PS50089"/>
    </source>
</evidence>
<dbReference type="InterPro" id="IPR001841">
    <property type="entry name" value="Znf_RING"/>
</dbReference>
<dbReference type="SMART" id="SM00184">
    <property type="entry name" value="RING"/>
    <property type="match status" value="1"/>
</dbReference>
<keyword evidence="7" id="KW-1185">Reference proteome</keyword>
<dbReference type="InterPro" id="IPR013083">
    <property type="entry name" value="Znf_RING/FYVE/PHD"/>
</dbReference>
<dbReference type="GO" id="GO:0008270">
    <property type="term" value="F:zinc ion binding"/>
    <property type="evidence" value="ECO:0007669"/>
    <property type="project" value="UniProtKB-KW"/>
</dbReference>
<protein>
    <recommendedName>
        <fullName evidence="5">RING-type domain-containing protein</fullName>
    </recommendedName>
</protein>
<evidence type="ECO:0000256" key="3">
    <source>
        <dbReference type="ARBA" id="ARBA00022833"/>
    </source>
</evidence>
<dbReference type="Proteomes" id="UP000472265">
    <property type="component" value="Chromosome 4"/>
</dbReference>
<dbReference type="AlphaFoldDB" id="A0A671VT66"/>
<dbReference type="GeneTree" id="ENSGT01150000286931"/>
<dbReference type="PANTHER" id="PTHR25465:SF5">
    <property type="entry name" value="E3 UBIQUITIN_ISG15 LIGASE TRIM25-RELATED"/>
    <property type="match status" value="1"/>
</dbReference>